<dbReference type="AlphaFoldDB" id="A0A2P5AWT9"/>
<dbReference type="EMBL" id="JXTB01000426">
    <property type="protein sequence ID" value="PON40999.1"/>
    <property type="molecule type" value="Genomic_DNA"/>
</dbReference>
<evidence type="ECO:0000313" key="1">
    <source>
        <dbReference type="EMBL" id="PON40999.1"/>
    </source>
</evidence>
<name>A0A2P5AWT9_PARAD</name>
<organism evidence="1 2">
    <name type="scientific">Parasponia andersonii</name>
    <name type="common">Sponia andersonii</name>
    <dbReference type="NCBI Taxonomy" id="3476"/>
    <lineage>
        <taxon>Eukaryota</taxon>
        <taxon>Viridiplantae</taxon>
        <taxon>Streptophyta</taxon>
        <taxon>Embryophyta</taxon>
        <taxon>Tracheophyta</taxon>
        <taxon>Spermatophyta</taxon>
        <taxon>Magnoliopsida</taxon>
        <taxon>eudicotyledons</taxon>
        <taxon>Gunneridae</taxon>
        <taxon>Pentapetalae</taxon>
        <taxon>rosids</taxon>
        <taxon>fabids</taxon>
        <taxon>Rosales</taxon>
        <taxon>Cannabaceae</taxon>
        <taxon>Parasponia</taxon>
    </lineage>
</organism>
<evidence type="ECO:0000313" key="2">
    <source>
        <dbReference type="Proteomes" id="UP000237105"/>
    </source>
</evidence>
<protein>
    <submittedName>
        <fullName evidence="1">Uncharacterized protein</fullName>
    </submittedName>
</protein>
<accession>A0A2P5AWT9</accession>
<reference evidence="2" key="1">
    <citation type="submission" date="2016-06" db="EMBL/GenBank/DDBJ databases">
        <title>Parallel loss of symbiosis genes in relatives of nitrogen-fixing non-legume Parasponia.</title>
        <authorList>
            <person name="Van Velzen R."/>
            <person name="Holmer R."/>
            <person name="Bu F."/>
            <person name="Rutten L."/>
            <person name="Van Zeijl A."/>
            <person name="Liu W."/>
            <person name="Santuari L."/>
            <person name="Cao Q."/>
            <person name="Sharma T."/>
            <person name="Shen D."/>
            <person name="Roswanjaya Y."/>
            <person name="Wardhani T."/>
            <person name="Kalhor M.S."/>
            <person name="Jansen J."/>
            <person name="Van den Hoogen J."/>
            <person name="Gungor B."/>
            <person name="Hartog M."/>
            <person name="Hontelez J."/>
            <person name="Verver J."/>
            <person name="Yang W.-C."/>
            <person name="Schijlen E."/>
            <person name="Repin R."/>
            <person name="Schilthuizen M."/>
            <person name="Schranz E."/>
            <person name="Heidstra R."/>
            <person name="Miyata K."/>
            <person name="Fedorova E."/>
            <person name="Kohlen W."/>
            <person name="Bisseling T."/>
            <person name="Smit S."/>
            <person name="Geurts R."/>
        </authorList>
    </citation>
    <scope>NUCLEOTIDE SEQUENCE [LARGE SCALE GENOMIC DNA]</scope>
    <source>
        <strain evidence="2">cv. WU1-14</strain>
    </source>
</reference>
<keyword evidence="2" id="KW-1185">Reference proteome</keyword>
<comment type="caution">
    <text evidence="1">The sequence shown here is derived from an EMBL/GenBank/DDBJ whole genome shotgun (WGS) entry which is preliminary data.</text>
</comment>
<dbReference type="Proteomes" id="UP000237105">
    <property type="component" value="Unassembled WGS sequence"/>
</dbReference>
<proteinExistence type="predicted"/>
<sequence>MLLIVPQTSFLQDSAFGKHVVCHVAHWVCSFYLLPLCSSAVVLSLVQLSQLCSSHYQVGVIICTKVIVLSIKMILSRKQSEPQGNSITVGRNPVLKPLTRSFAKRMMLKADVALSTTMRPPNLSPISLNTYLFYQSMKGFRLQSIYPK</sequence>
<gene>
    <name evidence="1" type="ORF">PanWU01x14_292880</name>
</gene>